<reference evidence="2" key="1">
    <citation type="submission" date="2022-03" db="EMBL/GenBank/DDBJ databases">
        <authorList>
            <person name="Brunel B."/>
        </authorList>
    </citation>
    <scope>NUCLEOTIDE SEQUENCE</scope>
    <source>
        <strain evidence="2">STM4922sample</strain>
    </source>
</reference>
<feature type="region of interest" description="Disordered" evidence="1">
    <location>
        <begin position="99"/>
        <end position="119"/>
    </location>
</feature>
<dbReference type="EMBL" id="CAKXZS010000003">
    <property type="protein sequence ID" value="CAH2394657.1"/>
    <property type="molecule type" value="Genomic_DNA"/>
</dbReference>
<name>A0ABM9DDM9_9HYPH</name>
<keyword evidence="3" id="KW-1185">Reference proteome</keyword>
<evidence type="ECO:0000313" key="2">
    <source>
        <dbReference type="EMBL" id="CAH2394657.1"/>
    </source>
</evidence>
<proteinExistence type="predicted"/>
<comment type="caution">
    <text evidence="2">The sequence shown here is derived from an EMBL/GenBank/DDBJ whole genome shotgun (WGS) entry which is preliminary data.</text>
</comment>
<organism evidence="2 3">
    <name type="scientific">Mesorhizobium ventifaucium</name>
    <dbReference type="NCBI Taxonomy" id="666020"/>
    <lineage>
        <taxon>Bacteria</taxon>
        <taxon>Pseudomonadati</taxon>
        <taxon>Pseudomonadota</taxon>
        <taxon>Alphaproteobacteria</taxon>
        <taxon>Hyphomicrobiales</taxon>
        <taxon>Phyllobacteriaceae</taxon>
        <taxon>Mesorhizobium</taxon>
    </lineage>
</organism>
<evidence type="ECO:0000313" key="3">
    <source>
        <dbReference type="Proteomes" id="UP001152604"/>
    </source>
</evidence>
<feature type="compositionally biased region" description="Basic and acidic residues" evidence="1">
    <location>
        <begin position="105"/>
        <end position="119"/>
    </location>
</feature>
<evidence type="ECO:0000256" key="1">
    <source>
        <dbReference type="SAM" id="MobiDB-lite"/>
    </source>
</evidence>
<accession>A0ABM9DDM9</accession>
<dbReference type="Proteomes" id="UP001152604">
    <property type="component" value="Unassembled WGS sequence"/>
</dbReference>
<protein>
    <submittedName>
        <fullName evidence="2">Uncharacterized protein</fullName>
    </submittedName>
</protein>
<sequence length="245" mass="27309">MQFVGNDRTRADATHVAPQDVEQLRQLIQARFAKHLSEEQDTRIAAQLLVGRPLLGGLWIATQMPFEHLLGIRHHGAELVAIEGLSIESNAPVNEQRRTACGGLDQKRDQNQDRTGQDERCRGYHQIQQPLGPTAERLSAFAARIVVNNGQLVALPQVTFDHVGHFPLALDFNFSFAFWRRRMISGKQGKGGRSGVIGSVGYPLVARPGTDEWLLRSMPGTISDRLFDSRRPEGARIAFDRQVSN</sequence>
<gene>
    <name evidence="2" type="ORF">MES4922_110101</name>
</gene>